<dbReference type="PROSITE" id="PS00012">
    <property type="entry name" value="PHOSPHOPANTETHEINE"/>
    <property type="match status" value="3"/>
</dbReference>
<dbReference type="InterPro" id="IPR032821">
    <property type="entry name" value="PKS_assoc"/>
</dbReference>
<dbReference type="SMART" id="SM01294">
    <property type="entry name" value="PKS_PP_betabranch"/>
    <property type="match status" value="2"/>
</dbReference>
<dbReference type="Pfam" id="PF08659">
    <property type="entry name" value="KR"/>
    <property type="match status" value="2"/>
</dbReference>
<dbReference type="InterPro" id="IPR057326">
    <property type="entry name" value="KR_dom"/>
</dbReference>
<feature type="region of interest" description="C-terminal hotdog fold" evidence="8">
    <location>
        <begin position="2078"/>
        <end position="2221"/>
    </location>
</feature>
<dbReference type="SMART" id="SM00826">
    <property type="entry name" value="PKS_DH"/>
    <property type="match status" value="2"/>
</dbReference>
<evidence type="ECO:0000256" key="7">
    <source>
        <dbReference type="ARBA" id="ARBA00023315"/>
    </source>
</evidence>
<dbReference type="InterPro" id="IPR020841">
    <property type="entry name" value="PKS_Beta-ketoAc_synthase_dom"/>
</dbReference>
<evidence type="ECO:0000259" key="10">
    <source>
        <dbReference type="PROSITE" id="PS50075"/>
    </source>
</evidence>
<dbReference type="SUPFAM" id="SSF52151">
    <property type="entry name" value="FabD/lysophospholipase-like"/>
    <property type="match status" value="3"/>
</dbReference>
<dbReference type="PROSITE" id="PS50075">
    <property type="entry name" value="CARRIER"/>
    <property type="match status" value="3"/>
</dbReference>
<evidence type="ECO:0000256" key="6">
    <source>
        <dbReference type="ARBA" id="ARBA00023268"/>
    </source>
</evidence>
<dbReference type="EMBL" id="BAAABW010000026">
    <property type="protein sequence ID" value="GAA0364568.1"/>
    <property type="molecule type" value="Genomic_DNA"/>
</dbReference>
<dbReference type="InterPro" id="IPR049551">
    <property type="entry name" value="PKS_DH_C"/>
</dbReference>
<dbReference type="SMART" id="SM00823">
    <property type="entry name" value="PKS_PP"/>
    <property type="match status" value="3"/>
</dbReference>
<reference evidence="13 14" key="1">
    <citation type="journal article" date="2019" name="Int. J. Syst. Evol. Microbiol.">
        <title>The Global Catalogue of Microorganisms (GCM) 10K type strain sequencing project: providing services to taxonomists for standard genome sequencing and annotation.</title>
        <authorList>
            <consortium name="The Broad Institute Genomics Platform"/>
            <consortium name="The Broad Institute Genome Sequencing Center for Infectious Disease"/>
            <person name="Wu L."/>
            <person name="Ma J."/>
        </authorList>
    </citation>
    <scope>NUCLEOTIDE SEQUENCE [LARGE SCALE GENOMIC DNA]</scope>
    <source>
        <strain evidence="13 14">JCM 4565</strain>
    </source>
</reference>
<feature type="active site" description="Proton acceptor; for dehydratase activity" evidence="8">
    <location>
        <position position="3738"/>
    </location>
</feature>
<dbReference type="Pfam" id="PF22953">
    <property type="entry name" value="SpnB_Rossmann"/>
    <property type="match status" value="2"/>
</dbReference>
<feature type="domain" description="Ketosynthase family 3 (KS3)" evidence="11">
    <location>
        <begin position="10"/>
        <end position="426"/>
    </location>
</feature>
<dbReference type="Pfam" id="PF00550">
    <property type="entry name" value="PP-binding"/>
    <property type="match status" value="3"/>
</dbReference>
<accession>A0ABN0XI24</accession>
<dbReference type="Gene3D" id="3.40.366.10">
    <property type="entry name" value="Malonyl-Coenzyme A Acyl Carrier Protein, domain 2"/>
    <property type="match status" value="3"/>
</dbReference>
<dbReference type="Gene3D" id="3.10.129.110">
    <property type="entry name" value="Polyketide synthase dehydratase"/>
    <property type="match status" value="2"/>
</dbReference>
<dbReference type="PANTHER" id="PTHR43775">
    <property type="entry name" value="FATTY ACID SYNTHASE"/>
    <property type="match status" value="1"/>
</dbReference>
<dbReference type="InterPro" id="IPR049552">
    <property type="entry name" value="PKS_DH_N"/>
</dbReference>
<dbReference type="InterPro" id="IPR001227">
    <property type="entry name" value="Ac_transferase_dom_sf"/>
</dbReference>
<keyword evidence="3" id="KW-0597">Phosphoprotein</keyword>
<dbReference type="SUPFAM" id="SSF55048">
    <property type="entry name" value="Probable ACP-binding domain of malonyl-CoA ACP transacylase"/>
    <property type="match status" value="3"/>
</dbReference>
<dbReference type="SUPFAM" id="SSF53901">
    <property type="entry name" value="Thiolase-like"/>
    <property type="match status" value="3"/>
</dbReference>
<name>A0ABN0XI24_9ACTN</name>
<dbReference type="InterPro" id="IPR055123">
    <property type="entry name" value="SpnB-like_Rossmann"/>
</dbReference>
<dbReference type="InterPro" id="IPR016039">
    <property type="entry name" value="Thiolase-like"/>
</dbReference>
<dbReference type="CDD" id="cd08956">
    <property type="entry name" value="KR_3_FAS_SDR_x"/>
    <property type="match status" value="2"/>
</dbReference>
<dbReference type="Pfam" id="PF14765">
    <property type="entry name" value="PS-DH"/>
    <property type="match status" value="2"/>
</dbReference>
<dbReference type="InterPro" id="IPR050091">
    <property type="entry name" value="PKS_NRPS_Biosynth_Enz"/>
</dbReference>
<keyword evidence="7" id="KW-0012">Acyltransferase</keyword>
<dbReference type="Gene3D" id="1.10.1200.10">
    <property type="entry name" value="ACP-like"/>
    <property type="match status" value="3"/>
</dbReference>
<keyword evidence="4" id="KW-0808">Transferase</keyword>
<keyword evidence="6" id="KW-0511">Multifunctional enzyme</keyword>
<dbReference type="InterPro" id="IPR014030">
    <property type="entry name" value="Ketoacyl_synth_N"/>
</dbReference>
<feature type="domain" description="Ketosynthase family 3 (KS3)" evidence="11">
    <location>
        <begin position="1028"/>
        <end position="1454"/>
    </location>
</feature>
<feature type="region of interest" description="N-terminal hotdog fold" evidence="8">
    <location>
        <begin position="1938"/>
        <end position="2066"/>
    </location>
</feature>
<dbReference type="InterPro" id="IPR016036">
    <property type="entry name" value="Malonyl_transacylase_ACP-bd"/>
</dbReference>
<evidence type="ECO:0000256" key="4">
    <source>
        <dbReference type="ARBA" id="ARBA00022679"/>
    </source>
</evidence>
<evidence type="ECO:0000256" key="8">
    <source>
        <dbReference type="PROSITE-ProRule" id="PRU01363"/>
    </source>
</evidence>
<feature type="domain" description="Ketosynthase family 3 (KS3)" evidence="11">
    <location>
        <begin position="2807"/>
        <end position="3231"/>
    </location>
</feature>
<dbReference type="PROSITE" id="PS52004">
    <property type="entry name" value="KS3_2"/>
    <property type="match status" value="3"/>
</dbReference>
<dbReference type="SMART" id="SM00822">
    <property type="entry name" value="PKS_KR"/>
    <property type="match status" value="2"/>
</dbReference>
<feature type="active site" description="Proton donor; for dehydratase activity" evidence="8">
    <location>
        <position position="3913"/>
    </location>
</feature>
<dbReference type="PANTHER" id="PTHR43775:SF51">
    <property type="entry name" value="INACTIVE PHENOLPHTHIOCEROL SYNTHESIS POLYKETIDE SYNTHASE TYPE I PKS1-RELATED"/>
    <property type="match status" value="1"/>
</dbReference>
<evidence type="ECO:0000256" key="5">
    <source>
        <dbReference type="ARBA" id="ARBA00023194"/>
    </source>
</evidence>
<feature type="domain" description="Carrier" evidence="10">
    <location>
        <begin position="2710"/>
        <end position="2785"/>
    </location>
</feature>
<gene>
    <name evidence="13" type="ORF">GCM10010319_48040</name>
</gene>
<dbReference type="SMART" id="SM00825">
    <property type="entry name" value="PKS_KS"/>
    <property type="match status" value="3"/>
</dbReference>
<dbReference type="Pfam" id="PF16197">
    <property type="entry name" value="KAsynt_C_assoc"/>
    <property type="match status" value="3"/>
</dbReference>
<feature type="domain" description="Carrier" evidence="10">
    <location>
        <begin position="4444"/>
        <end position="4519"/>
    </location>
</feature>
<dbReference type="InterPro" id="IPR042104">
    <property type="entry name" value="PKS_dehydratase_sf"/>
</dbReference>
<dbReference type="InterPro" id="IPR016035">
    <property type="entry name" value="Acyl_Trfase/lysoPLipase"/>
</dbReference>
<comment type="pathway">
    <text evidence="1">Antibiotic biosynthesis.</text>
</comment>
<comment type="caution">
    <text evidence="13">The sequence shown here is derived from an EMBL/GenBank/DDBJ whole genome shotgun (WGS) entry which is preliminary data.</text>
</comment>
<dbReference type="PROSITE" id="PS52019">
    <property type="entry name" value="PKS_MFAS_DH"/>
    <property type="match status" value="2"/>
</dbReference>
<feature type="region of interest" description="N-terminal hotdog fold" evidence="8">
    <location>
        <begin position="3707"/>
        <end position="3836"/>
    </location>
</feature>
<dbReference type="InterPro" id="IPR049900">
    <property type="entry name" value="PKS_mFAS_DH"/>
</dbReference>
<evidence type="ECO:0000256" key="1">
    <source>
        <dbReference type="ARBA" id="ARBA00004792"/>
    </source>
</evidence>
<sequence>MSGHGDQNSSAKIAVVGFSCRVAGAATPEEFWQLLKDGRSAVGEFPAARRTGREPGSSDLPGGYLDGVDGFDADFFEVSPAEAAAMDPQQRLALELGWEAVENSGVSPEALRGTRVGVFVGAINDDYAALQNRLGADAVTRHSLTGTQRSFIANRISYRLGLRGPSAVVDTGQSSSLVAVHLGVQSLLRGESDAVLAGGVNLILSEHSTSRLKRFEALSPDGRCYTFDARANGYARGEGGGFVLLKPLSTAVADGDRVLAVIEGTAINNDGGGDGLTVPSAAAQREVLLDACAAAGIAPADIQCVELHGTGTKVGDPLEASAVGQAFGTVRPDGEPVLVGSVKTNIGHLEAAAGIAGLLKIVSCVSHREFVPTLNHETPNPRIPLAEWNLKVQKEHEAWRGENGRLVAGVSSFGLGGTNCHVVVTDPPPELRDGHAAGTPPETVTAPSGTGGAVPWPVSARGEAALRAQAERLDAYAGQRPEADVRAVARTLATGRAQFEHRAVVVGEDGPGLRAGLQAVATGAGAANVVRGTAADARTLADSGDADPGVVFVFPGQGSQWAGMAAALLDSSPVFAKRMAECEAALSPYVEWSLTEVVRDLADASRLDRVDVVQPALWAVMVSLAEVWRSAGVRPAAVLGHSQGEIAAAVVAGALSLSDGARVVALRSQAIGQGLSQRGGMVAVSLGEAAVGELIAEFDGRLSVGAVNSPSSTVVSGESRALDELLARCESAEIRARRVPVDYASHCAEVEVVRDEVLRGLTGIVPARAGVPVYSSVTGGTVTGRELDAEYWYRNLRETVRFEAGVRAALADGFTRFVEVSAHPVLVAGVEETLEAAGADERGLVVGTLRRGEGGWDRFLLSAAEAWTRGADVDWPALLGPGPRAGGLPTYAFQRRSHWLDMAAPEGAATHTQEPIAQPGPAIRTGTDGVLPERVADLVRDEVAVVLGHPSPHDIDLDRTFKSLGFDSLAMVDLRNRLKAATGVNLTTTALFDHPAPSAIAAHLERRLLGVDETADRQPAALTAGADDEPIAIVAMACRFPGGVESPEDLWDLVMAERDAIGDFPVNRGWDLENLYDPKLERPGTSYVRHGGFLHDAVDFDPAFFGISPREALAMEPQQRLLLETSWEALERAGLDPTSVRGSRTGVFFGAMFQEYGPQLQEGAEGVDGHRLTGGTISVASGRVAYTLGLEGPAVTVDTACSSSLVALHWAVRSLRSGECSMALAGGVTIMPTPGMFVELSRQGALSPDGRCKAFSAAADGTGWAEGVGVLLVEKLSDARRNGHQVLAVIRGSATNQDGASNGLTAPHGPSQQRVIRAALADARLAPDEVDAVEAHGTGTTLGDPIEAQALLATYGQGRPEGRSLRLGSVKSNIGHTQAAAGAAGVIKMVMAMRHGTLPRTLHADEPSPHIDWSAGAVELLTEPVEWTADGRPRRAGVSSFGISGTNAHVILEEAPADAQSTTSGPAAADDGTRLAVADASVPWVVSGASEEGLRAQAGRLAAFTGARTELSPVDVGWSLVASRAVLEHRAVVPAPDRETGLAGLSALADGLPAAGVVSGAADVRGRVVFVFPGQGSQWRGMAAELLDSSPVFAARLAEADAAIGRFVDWSVTDVLRQAPQAPSPERIEILQPVLFAVNVALAAVWQAAGVRPAAVVGHSQGEVAAAHVAGALSLDDAAKLIVLRSALFARELVGNGAVASVALPADAVEERLARWDGRLVIAGRNGPRAVTVAGDIPALEEFVAACQAENVRARVVGSTVASHCAQVDPLREEILELFAGITPAEGGVPFYSTVTGTARDTRELTAECWFDNARQPVNFEATVRALLADGFRFFIESSAHPVLTTGMQATFEDAETEAVAIGSLRRDEGGPARFLTSLAEGYVRGLPGVDWKALYAGTDAGPTGLPTYAFQRRRYWLEPTPARTGDPGGLGLGAAHHPLLGAAVQAAADGNVLLTGRLSVQTHPWLADHAALGSVLLPGAAFVELALRAGDAVGLDRLEELTLEAPLTLPERGGVQLQVAVESPDADGRSQVAVYSRPEATDADDTDEPWTRHATGLLGGAAAAPAADLTAWPPQGAERIDLASFYEKAADIGYGYGPAFQGLRAAWRVGQEIHAEVALSEEQGTEAGRFGIHPALLDAALHPALLSALDAQDGQETLPVRLPFAWSGITLHAVGATTVRVRVAPAGTDAVSVTIADTAGAPVASVESLTLRPVSGRQLGAAEDTTRNALFRTEWTALPLADGAVDTSGWAVLGAPGTGPIDAALHAPDLEALFAADAAPEVVVATCAGTPEDGRLTAAAHEATTGALALARAWLAEERAAESRLVVVTRRAVATRADEDVTDLAHAPVWGLLRSAQSENPGRLVLVDIDELDASRAALTRAVAAAVAAEEPQIAVREGAALVPRLARATASAPADGTGPLGTAGTVLITGGTGALGGLLARHLVTEHGVRHLLLTSRRGRDAAGAAELRAELTALGAADVTIAACDAADRDALAAVLAGIPADRPLTGVVHAAGVLDDGLIASLTPQQTERVLRPKVDAAVNLHELTRDLDLSAFVLFSSVAGTFGNPGQGNYAAANAFLDALAQHRRAQGLPAHSLAWGLWARSSDMLGHLGQHDLAWMERAGIQPLPSTLGLALLDAAVTLDDAHLVPVRLETATLRREAASGMLRPLFRGLVRTVARRTAATAGASSGTALAQRLSGLGQDEQNRALLDLVRAQVATVLGHATPETIAAGRPFKELGFDSLTAVELRNRLNAATGQRLPATLVFDYPTPGLLTDYLRAEVLGAVSAPAVAPSAPVVPGGAADEPIAIVGMACRYPGGVGSPEDLWKLVASGGDAVSHFPADRGWDEGLYDPDPDATGKSYAREGGFLHDAGEFDPEFFGISPREALAMDPQQRLLLETSWEVFERAGIDPRTLKGSPTGVFTGVMHHDYGTTSDTPEGLEGYAVTSTQGSVASGRISYTFGLEGPAVTVDTACSSSLVALHLAVQALRSGECSLALAGGVTVMATPWVFVEFSRQRGMAPDGRCKAFSASADGAGWSEGAGVLLVERLSDARRNGHRVLAVVRGSAVNQDGASNGLTAPNGPSQQRVIRAALAGAGLSAADVDAVEAHGTGTTLGDPIEAQALLATYGQDRPADRPLRLGSVKSNIGHAQAAAGVAGVIKMVQAMRHGMLPKTLHVDQPSPHVDWSAGAVELLTEPVEWTADGHPRRAGISSFGISGTNAHVIIEEAQPEPAAPAGSGDTPPSATLVPWPVSGRSEAALRAQAERLSAFVTAGTDLAVADVGHSLASTRAALEHRGVVLAPDRATALTGLTALAGGLPSAGTVTGTAPEDPGQVALVFPGQGSQWQGMAAELLESTPAFAARLAECDAALRPHVGWSVTDVVRGGDDAPSLDDVVVVQCALWAVMVSLAALWQSMGVRPAAVIGHSQGEIAAAAVSGALSLEDAAKVVSLRAKAIAERLSGRGGMVSVPRPAARVRELLAPWGTRIAVASVNGPSSTVVSGEADALEELLAACEADGVRAKRIPVDYASHSAQVESIREEVIGALEGIRPRRGEIPFYSTVTGGVFDTSGADAEYWYTNLRQEVRFDETVRALLADGFGFFVESSAHPVLTVGLQEIFEDTGTRAVALGTLRREEGGRERLLTSLAEGYVNGLAVDWDAVFAGTGAERVDLPTYAFQRERFWLDAPARRGDAAGLGLVAAGHPLLGATVSLPGGGALWTGRLSLAEQPWLADHTVFGSAVLPGAVFVELAVRAGERSGHGRLEELTLQEPLVLSGTGGVRLQLAVAGADESGRCAVTVHSCPDGDGGADAAGDETWTLHAMGSLTRADRPADGGTDIALDVWPPRGAAPVGVGDLYDRLAEQGYGYGPVFQGVRAAWRRGGEVFAEVALPDAVSGDTAGFGIHPALLDAVFHMSIDLSADEVRLPFVWSGIELSGAPGPVVRVGVVPSGEGGVSVRVVDGSGAPVLSVDRLVTRPVAREQLRSAGHGLRDALFGVEWTPAPVSAEALAEWGVWGAPDASELVVWAHGGAVGEAVPAVTARALAVVQEFLPDERFTDSRLVVLTRGAVDTGQDGGVVDLMAAPVWGLVRSAQREHPDRLLLVDVEPGLAAEAEEAALRAALGSGEPQVAVRGGRAFVPRLARLTVPRGEGRQSSFGPDGTVLVTGGTGGLGALVARHLASAYGVRDLLLVSRRGGAADGVDKLVAELEETGARVRVEACDVSERDSLAALLASIPGDRPLTGVVHSAAVLDDGVVESLDAERLAGVFRPKAEAALHLHELTAGLDLSAFVLFSSFAGVAGSAGQAGYAASNVFLDGLASHRRAHGLPGVSLAWGWWGTGGALTGGLSDVDRDRLSGLGLAEMSAEEGLALFDAGVAAESALVVPALVDVAGLRRRGADGVPSVMRSLVRGGAARARAEESRDAAGLAARLAGLGEAERQRVLLDAVRGYVGEVLGYGPGRLVGVDTPFKGLGFDSLMAVELRNRLNKATGLRLPASLVFDHPTVQELALYLDTRLDSGEGPGIEPLLADLGKIEQALTGPELGGDSRRRLMDRLTSLLALSAPREGTAEALAQPDPADGTAFVDQLEAATPDEILAVIEKEFGNS</sequence>
<dbReference type="InterPro" id="IPR036291">
    <property type="entry name" value="NAD(P)-bd_dom_sf"/>
</dbReference>
<dbReference type="Pfam" id="PF00109">
    <property type="entry name" value="ketoacyl-synt"/>
    <property type="match status" value="3"/>
</dbReference>
<dbReference type="PROSITE" id="PS00606">
    <property type="entry name" value="KS3_1"/>
    <property type="match status" value="2"/>
</dbReference>
<dbReference type="Pfam" id="PF02801">
    <property type="entry name" value="Ketoacyl-synt_C"/>
    <property type="match status" value="3"/>
</dbReference>
<evidence type="ECO:0000259" key="11">
    <source>
        <dbReference type="PROSITE" id="PS52004"/>
    </source>
</evidence>
<dbReference type="Gene3D" id="3.40.47.10">
    <property type="match status" value="3"/>
</dbReference>
<feature type="domain" description="Carrier" evidence="10">
    <location>
        <begin position="933"/>
        <end position="1008"/>
    </location>
</feature>
<evidence type="ECO:0000256" key="3">
    <source>
        <dbReference type="ARBA" id="ARBA00022553"/>
    </source>
</evidence>
<evidence type="ECO:0000256" key="2">
    <source>
        <dbReference type="ARBA" id="ARBA00022450"/>
    </source>
</evidence>
<keyword evidence="14" id="KW-1185">Reference proteome</keyword>
<feature type="active site" description="Proton acceptor; for dehydratase activity" evidence="8">
    <location>
        <position position="1970"/>
    </location>
</feature>
<evidence type="ECO:0000313" key="13">
    <source>
        <dbReference type="EMBL" id="GAA0364568.1"/>
    </source>
</evidence>
<feature type="active site" description="Proton donor; for dehydratase activity" evidence="8">
    <location>
        <position position="2139"/>
    </location>
</feature>
<dbReference type="SUPFAM" id="SSF47336">
    <property type="entry name" value="ACP-like"/>
    <property type="match status" value="3"/>
</dbReference>
<feature type="region of interest" description="C-terminal hotdog fold" evidence="8">
    <location>
        <begin position="3852"/>
        <end position="3987"/>
    </location>
</feature>
<protein>
    <submittedName>
        <fullName evidence="13">Type I polyketide synthase</fullName>
    </submittedName>
</protein>
<organism evidence="13 14">
    <name type="scientific">Streptomyces blastmyceticus</name>
    <dbReference type="NCBI Taxonomy" id="68180"/>
    <lineage>
        <taxon>Bacteria</taxon>
        <taxon>Bacillati</taxon>
        <taxon>Actinomycetota</taxon>
        <taxon>Actinomycetes</taxon>
        <taxon>Kitasatosporales</taxon>
        <taxon>Streptomycetaceae</taxon>
        <taxon>Streptomyces</taxon>
    </lineage>
</organism>
<feature type="domain" description="PKS/mFAS DH" evidence="12">
    <location>
        <begin position="3707"/>
        <end position="3987"/>
    </location>
</feature>
<dbReference type="SMART" id="SM00827">
    <property type="entry name" value="PKS_AT"/>
    <property type="match status" value="3"/>
</dbReference>
<keyword evidence="5" id="KW-0045">Antibiotic biosynthesis</keyword>
<dbReference type="Pfam" id="PF00698">
    <property type="entry name" value="Acyl_transf_1"/>
    <property type="match status" value="3"/>
</dbReference>
<proteinExistence type="predicted"/>
<dbReference type="Pfam" id="PF21089">
    <property type="entry name" value="PKS_DH_N"/>
    <property type="match status" value="2"/>
</dbReference>
<dbReference type="SUPFAM" id="SSF51735">
    <property type="entry name" value="NAD(P)-binding Rossmann-fold domains"/>
    <property type="match status" value="4"/>
</dbReference>
<feature type="region of interest" description="Disordered" evidence="9">
    <location>
        <begin position="428"/>
        <end position="456"/>
    </location>
</feature>
<dbReference type="InterPro" id="IPR018201">
    <property type="entry name" value="Ketoacyl_synth_AS"/>
</dbReference>
<dbReference type="InterPro" id="IPR013968">
    <property type="entry name" value="PKS_KR"/>
</dbReference>
<dbReference type="InterPro" id="IPR006162">
    <property type="entry name" value="Ppantetheine_attach_site"/>
</dbReference>
<evidence type="ECO:0000313" key="14">
    <source>
        <dbReference type="Proteomes" id="UP001500063"/>
    </source>
</evidence>
<dbReference type="InterPro" id="IPR014043">
    <property type="entry name" value="Acyl_transferase_dom"/>
</dbReference>
<dbReference type="InterPro" id="IPR020807">
    <property type="entry name" value="PKS_DH"/>
</dbReference>
<keyword evidence="2" id="KW-0596">Phosphopantetheine</keyword>
<feature type="domain" description="PKS/mFAS DH" evidence="12">
    <location>
        <begin position="1938"/>
        <end position="2221"/>
    </location>
</feature>
<dbReference type="InterPro" id="IPR014031">
    <property type="entry name" value="Ketoacyl_synth_C"/>
</dbReference>
<dbReference type="CDD" id="cd00833">
    <property type="entry name" value="PKS"/>
    <property type="match status" value="3"/>
</dbReference>
<dbReference type="InterPro" id="IPR036736">
    <property type="entry name" value="ACP-like_sf"/>
</dbReference>
<evidence type="ECO:0000259" key="12">
    <source>
        <dbReference type="PROSITE" id="PS52019"/>
    </source>
</evidence>
<dbReference type="InterPro" id="IPR020806">
    <property type="entry name" value="PKS_PP-bd"/>
</dbReference>
<evidence type="ECO:0000256" key="9">
    <source>
        <dbReference type="SAM" id="MobiDB-lite"/>
    </source>
</evidence>
<dbReference type="Gene3D" id="3.30.70.3290">
    <property type="match status" value="3"/>
</dbReference>
<dbReference type="Gene3D" id="3.40.50.720">
    <property type="entry name" value="NAD(P)-binding Rossmann-like Domain"/>
    <property type="match status" value="2"/>
</dbReference>
<dbReference type="Proteomes" id="UP001500063">
    <property type="component" value="Unassembled WGS sequence"/>
</dbReference>
<dbReference type="InterPro" id="IPR009081">
    <property type="entry name" value="PP-bd_ACP"/>
</dbReference>